<accession>A0A223S113</accession>
<feature type="transmembrane region" description="Helical" evidence="2">
    <location>
        <begin position="6"/>
        <end position="24"/>
    </location>
</feature>
<keyword evidence="4" id="KW-1185">Reference proteome</keyword>
<protein>
    <submittedName>
        <fullName evidence="3">Uncharacterized protein</fullName>
    </submittedName>
</protein>
<evidence type="ECO:0000313" key="3">
    <source>
        <dbReference type="EMBL" id="ASU81833.1"/>
    </source>
</evidence>
<dbReference type="KEGG" id="ngv:CDO52_02665"/>
<gene>
    <name evidence="3" type="ORF">CDO52_02665</name>
</gene>
<evidence type="ECO:0000313" key="4">
    <source>
        <dbReference type="Proteomes" id="UP000215005"/>
    </source>
</evidence>
<reference evidence="3 4" key="1">
    <citation type="submission" date="2017-08" db="EMBL/GenBank/DDBJ databases">
        <title>The complete genome sequence of Nocardiopsis gilva YIM 90087.</title>
        <authorList>
            <person name="Yin M."/>
            <person name="Tang S."/>
        </authorList>
    </citation>
    <scope>NUCLEOTIDE SEQUENCE [LARGE SCALE GENOMIC DNA]</scope>
    <source>
        <strain evidence="3 4">YIM 90087</strain>
    </source>
</reference>
<organism evidence="3 4">
    <name type="scientific">Nocardiopsis gilva YIM 90087</name>
    <dbReference type="NCBI Taxonomy" id="1235441"/>
    <lineage>
        <taxon>Bacteria</taxon>
        <taxon>Bacillati</taxon>
        <taxon>Actinomycetota</taxon>
        <taxon>Actinomycetes</taxon>
        <taxon>Streptosporangiales</taxon>
        <taxon>Nocardiopsidaceae</taxon>
        <taxon>Nocardiopsis</taxon>
    </lineage>
</organism>
<evidence type="ECO:0000256" key="1">
    <source>
        <dbReference type="SAM" id="Coils"/>
    </source>
</evidence>
<dbReference type="EMBL" id="CP022753">
    <property type="protein sequence ID" value="ASU81833.1"/>
    <property type="molecule type" value="Genomic_DNA"/>
</dbReference>
<proteinExistence type="predicted"/>
<keyword evidence="2" id="KW-0812">Transmembrane</keyword>
<evidence type="ECO:0000256" key="2">
    <source>
        <dbReference type="SAM" id="Phobius"/>
    </source>
</evidence>
<keyword evidence="2" id="KW-1133">Transmembrane helix</keyword>
<keyword evidence="2" id="KW-0472">Membrane</keyword>
<sequence>MVVEVLLPLAAVVVAFTATYFCCIRPMRRGTCAMGGAPQHMDERAERLEQELRAAREELAELKQHQAHSTDTAPST</sequence>
<feature type="coiled-coil region" evidence="1">
    <location>
        <begin position="38"/>
        <end position="68"/>
    </location>
</feature>
<name>A0A223S113_9ACTN</name>
<keyword evidence="1" id="KW-0175">Coiled coil</keyword>
<dbReference type="Proteomes" id="UP000215005">
    <property type="component" value="Chromosome"/>
</dbReference>
<dbReference type="AlphaFoldDB" id="A0A223S113"/>